<comment type="caution">
    <text evidence="11">The sequence shown here is derived from an EMBL/GenBank/DDBJ whole genome shotgun (WGS) entry which is preliminary data.</text>
</comment>
<dbReference type="GO" id="GO:0004493">
    <property type="term" value="F:methylmalonyl-CoA epimerase activity"/>
    <property type="evidence" value="ECO:0007669"/>
    <property type="project" value="UniProtKB-EC"/>
</dbReference>
<keyword evidence="2" id="KW-0479">Metal-binding</keyword>
<comment type="function">
    <text evidence="6">Methylmalonyl-CoA epimerase involved in propionyl-CoA metabolism.</text>
</comment>
<dbReference type="NCBIfam" id="TIGR03081">
    <property type="entry name" value="metmalonyl_epim"/>
    <property type="match status" value="1"/>
</dbReference>
<dbReference type="Pfam" id="PF13669">
    <property type="entry name" value="Glyoxalase_4"/>
    <property type="match status" value="1"/>
</dbReference>
<evidence type="ECO:0000256" key="1">
    <source>
        <dbReference type="ARBA" id="ARBA00009308"/>
    </source>
</evidence>
<accession>A0A397J2E1</accession>
<reference evidence="11 12" key="1">
    <citation type="submission" date="2018-08" db="EMBL/GenBank/DDBJ databases">
        <title>Genome and evolution of the arbuscular mycorrhizal fungus Diversispora epigaea (formerly Glomus versiforme) and its bacterial endosymbionts.</title>
        <authorList>
            <person name="Sun X."/>
            <person name="Fei Z."/>
            <person name="Harrison M."/>
        </authorList>
    </citation>
    <scope>NUCLEOTIDE SEQUENCE [LARGE SCALE GENOMIC DNA]</scope>
    <source>
        <strain evidence="11 12">IT104</strain>
    </source>
</reference>
<evidence type="ECO:0000256" key="9">
    <source>
        <dbReference type="ARBA" id="ARBA00081771"/>
    </source>
</evidence>
<dbReference type="PANTHER" id="PTHR43048:SF3">
    <property type="entry name" value="METHYLMALONYL-COA EPIMERASE, MITOCHONDRIAL"/>
    <property type="match status" value="1"/>
</dbReference>
<comment type="catalytic activity">
    <reaction evidence="5">
        <text>(R)-methylmalonyl-CoA = (S)-methylmalonyl-CoA</text>
        <dbReference type="Rhea" id="RHEA:20553"/>
        <dbReference type="ChEBI" id="CHEBI:57326"/>
        <dbReference type="ChEBI" id="CHEBI:57327"/>
        <dbReference type="EC" id="5.1.99.1"/>
    </reaction>
    <physiologicalReaction direction="right-to-left" evidence="5">
        <dbReference type="Rhea" id="RHEA:20555"/>
    </physiologicalReaction>
</comment>
<dbReference type="Gene3D" id="3.10.180.10">
    <property type="entry name" value="2,3-Dihydroxybiphenyl 1,2-Dioxygenase, domain 1"/>
    <property type="match status" value="1"/>
</dbReference>
<evidence type="ECO:0000256" key="5">
    <source>
        <dbReference type="ARBA" id="ARBA00050406"/>
    </source>
</evidence>
<evidence type="ECO:0000259" key="10">
    <source>
        <dbReference type="PROSITE" id="PS51819"/>
    </source>
</evidence>
<dbReference type="PROSITE" id="PS51819">
    <property type="entry name" value="VOC"/>
    <property type="match status" value="1"/>
</dbReference>
<evidence type="ECO:0000313" key="11">
    <source>
        <dbReference type="EMBL" id="RHZ79060.1"/>
    </source>
</evidence>
<dbReference type="InterPro" id="IPR029068">
    <property type="entry name" value="Glyas_Bleomycin-R_OHBP_Dase"/>
</dbReference>
<evidence type="ECO:0000313" key="12">
    <source>
        <dbReference type="Proteomes" id="UP000266861"/>
    </source>
</evidence>
<dbReference type="FunFam" id="3.10.180.10:FF:000003">
    <property type="entry name" value="Methylmalonyl-CoA epimerase, mitochondrial"/>
    <property type="match status" value="1"/>
</dbReference>
<dbReference type="CDD" id="cd07249">
    <property type="entry name" value="MMCE"/>
    <property type="match status" value="1"/>
</dbReference>
<dbReference type="InterPro" id="IPR037523">
    <property type="entry name" value="VOC_core"/>
</dbReference>
<evidence type="ECO:0000256" key="7">
    <source>
        <dbReference type="ARBA" id="ARBA00066411"/>
    </source>
</evidence>
<dbReference type="OrthoDB" id="16820at2759"/>
<dbReference type="EC" id="5.1.99.1" evidence="7"/>
<keyword evidence="12" id="KW-1185">Reference proteome</keyword>
<dbReference type="PANTHER" id="PTHR43048">
    <property type="entry name" value="METHYLMALONYL-COA EPIMERASE"/>
    <property type="match status" value="1"/>
</dbReference>
<keyword evidence="3" id="KW-0413">Isomerase</keyword>
<dbReference type="EMBL" id="PQFF01000143">
    <property type="protein sequence ID" value="RHZ79060.1"/>
    <property type="molecule type" value="Genomic_DNA"/>
</dbReference>
<dbReference type="InterPro" id="IPR017515">
    <property type="entry name" value="MeMalonyl-CoA_epimerase"/>
</dbReference>
<dbReference type="STRING" id="1348612.A0A397J2E1"/>
<dbReference type="Proteomes" id="UP000266861">
    <property type="component" value="Unassembled WGS sequence"/>
</dbReference>
<dbReference type="AlphaFoldDB" id="A0A397J2E1"/>
<evidence type="ECO:0000256" key="2">
    <source>
        <dbReference type="ARBA" id="ARBA00022723"/>
    </source>
</evidence>
<name>A0A397J2E1_9GLOM</name>
<sequence>MSFLKSFITKPNFVNNIIVKNFNLVSSPLTIRNSSKITKITRAPGILSRNLTSTGLSSEHEVWKLGRLNHVAIAVPNLTKAIDFYKNILGAHEVSDAMPQPEHGVYTVFVQFGNTKIELIHPYGDRSPIKHFLEKNKMGGIHHICIEVDNINAAVKDLTSRKIRVLDPEPKIGAHGNPVVFLHPQDCGGVLVELEEVK</sequence>
<dbReference type="GO" id="GO:0046491">
    <property type="term" value="P:L-methylmalonyl-CoA metabolic process"/>
    <property type="evidence" value="ECO:0007669"/>
    <property type="project" value="TreeGrafter"/>
</dbReference>
<protein>
    <recommendedName>
        <fullName evidence="8">Methylmalonyl-CoA epimerase, mitochondrial</fullName>
        <ecNumber evidence="7">5.1.99.1</ecNumber>
    </recommendedName>
    <alternativeName>
        <fullName evidence="9">DL-methylmalonyl-CoA racemase</fullName>
    </alternativeName>
</protein>
<evidence type="ECO:0000256" key="8">
    <source>
        <dbReference type="ARBA" id="ARBA00071337"/>
    </source>
</evidence>
<comment type="similarity">
    <text evidence="1">Belongs to the methylmalonyl-CoA epimerase family.</text>
</comment>
<feature type="domain" description="VOC" evidence="10">
    <location>
        <begin position="67"/>
        <end position="197"/>
    </location>
</feature>
<proteinExistence type="inferred from homology"/>
<organism evidence="11 12">
    <name type="scientific">Diversispora epigaea</name>
    <dbReference type="NCBI Taxonomy" id="1348612"/>
    <lineage>
        <taxon>Eukaryota</taxon>
        <taxon>Fungi</taxon>
        <taxon>Fungi incertae sedis</taxon>
        <taxon>Mucoromycota</taxon>
        <taxon>Glomeromycotina</taxon>
        <taxon>Glomeromycetes</taxon>
        <taxon>Diversisporales</taxon>
        <taxon>Diversisporaceae</taxon>
        <taxon>Diversispora</taxon>
    </lineage>
</organism>
<dbReference type="SUPFAM" id="SSF54593">
    <property type="entry name" value="Glyoxalase/Bleomycin resistance protein/Dihydroxybiphenyl dioxygenase"/>
    <property type="match status" value="1"/>
</dbReference>
<gene>
    <name evidence="11" type="ORF">Glove_152g74</name>
</gene>
<evidence type="ECO:0000256" key="3">
    <source>
        <dbReference type="ARBA" id="ARBA00023235"/>
    </source>
</evidence>
<evidence type="ECO:0000256" key="4">
    <source>
        <dbReference type="ARBA" id="ARBA00023285"/>
    </source>
</evidence>
<keyword evidence="4" id="KW-0170">Cobalt</keyword>
<evidence type="ECO:0000256" key="6">
    <source>
        <dbReference type="ARBA" id="ARBA00053742"/>
    </source>
</evidence>
<dbReference type="GO" id="GO:0005739">
    <property type="term" value="C:mitochondrion"/>
    <property type="evidence" value="ECO:0007669"/>
    <property type="project" value="TreeGrafter"/>
</dbReference>
<dbReference type="InterPro" id="IPR051785">
    <property type="entry name" value="MMCE/EMCE_epimerase"/>
</dbReference>
<dbReference type="GO" id="GO:0046872">
    <property type="term" value="F:metal ion binding"/>
    <property type="evidence" value="ECO:0007669"/>
    <property type="project" value="UniProtKB-KW"/>
</dbReference>